<dbReference type="Pfam" id="PF00384">
    <property type="entry name" value="Molybdopterin"/>
    <property type="match status" value="1"/>
</dbReference>
<keyword evidence="6" id="KW-0408">Iron</keyword>
<comment type="cofactor">
    <cofactor evidence="1">
        <name>pyridoxal 5'-phosphate</name>
        <dbReference type="ChEBI" id="CHEBI:597326"/>
    </cofactor>
</comment>
<dbReference type="Gene3D" id="3.90.1150.10">
    <property type="entry name" value="Aspartate Aminotransferase, domain 1"/>
    <property type="match status" value="1"/>
</dbReference>
<gene>
    <name evidence="9" type="primary">nifS</name>
    <name evidence="9" type="ORF">SCFA_20061</name>
</gene>
<dbReference type="Gene3D" id="3.40.50.740">
    <property type="match status" value="1"/>
</dbReference>
<accession>A0A485M3T7</accession>
<dbReference type="Gene3D" id="2.20.25.90">
    <property type="entry name" value="ADC-like domains"/>
    <property type="match status" value="1"/>
</dbReference>
<feature type="domain" description="4Fe-4S Mo/W bis-MGD-type" evidence="8">
    <location>
        <begin position="3"/>
        <end position="56"/>
    </location>
</feature>
<dbReference type="EC" id="2.8.1.7" evidence="3"/>
<dbReference type="InterPro" id="IPR006655">
    <property type="entry name" value="Mopterin_OxRdtase_prok_CS"/>
</dbReference>
<dbReference type="SMART" id="SM00926">
    <property type="entry name" value="Molybdop_Fe4S4"/>
    <property type="match status" value="1"/>
</dbReference>
<name>A0A485M3T7_9ZZZZ</name>
<keyword evidence="5" id="KW-0663">Pyridoxal phosphate</keyword>
<keyword evidence="7" id="KW-0411">Iron-sulfur</keyword>
<dbReference type="Gene3D" id="3.40.228.10">
    <property type="entry name" value="Dimethylsulfoxide Reductase, domain 2"/>
    <property type="match status" value="1"/>
</dbReference>
<dbReference type="Gene3D" id="2.40.40.20">
    <property type="match status" value="1"/>
</dbReference>
<evidence type="ECO:0000259" key="8">
    <source>
        <dbReference type="SMART" id="SM00926"/>
    </source>
</evidence>
<dbReference type="PANTHER" id="PTHR11601">
    <property type="entry name" value="CYSTEINE DESULFURYLASE FAMILY MEMBER"/>
    <property type="match status" value="1"/>
</dbReference>
<dbReference type="GO" id="GO:0043546">
    <property type="term" value="F:molybdopterin cofactor binding"/>
    <property type="evidence" value="ECO:0007669"/>
    <property type="project" value="InterPro"/>
</dbReference>
<dbReference type="InterPro" id="IPR015421">
    <property type="entry name" value="PyrdxlP-dep_Trfase_major"/>
</dbReference>
<sequence>MMQNERRAICGICPAGCWVIVSYDEKGRIAAVRADDSSPLGMICPLGEHSAEIVYAKERLTTPLRRTGPKGSYEFEALSWDEAFEEITRRLLSIKEESGPEAAAIYTGRGSFELAMCDVFQPAGVAVSSASSVLFPFGSPNTMGVGALCYVSYAMIAPHVTMGGMHIDMFSDIENAEAIVVWGANPATDCPPLDFDRIRKAAARGAEVVVIDPRRTQTAKLPGARWVPIRPGTDGALALGLCRILIERELVDEAFVRDWTLGFDEFARYAGHFRPEVVESITGVGQETQHYLAERIAGARGACPVMYTGLEYSDSGVQAIRAVMVLWALAGQLDVPGGRCFSMPSDQFPVNRQGLVENPNPGRALGLDTFPVYSAYRGESHANALPESVLNGNPYRIRALIILGASIITSWPKPDLWRRTLGALDFLVCIDVNMTADCAYADIVLPAATWYEIESYMRYGSLFRIRERVIEPVGRSRNAFFILARLADELGYGHLYPQNEEELLRHALACSPFTLEDVRAAGGEVRIETSLMQYRKWEKGLLRKDGKPGFDTPSGRFEIASTILAEHGYEPLPVYTEPAEGPMASPELARRYPLVFNSGARVSTDFRSQHHHIPGLVKQRPEPTVMINSLDASMRGIRHGDAVVLESPRGSVRMRAVVTPDIVQGAVDANMGGGGPLGPAAWRRCNINELTDLRYDPISGFPIFKSLLCQVKKAAGTKKRRMIDTGEPKPQGPPPRIGKAAGLQEKIYLDNNATTAPDEEVCREMDLALRGLSGNASAIHSHGRSAREAVENARRKVAAFLGCTARRIVFTGSGSEANNLAIKGAAFACGSRKGRLITSSVEHPSVLQACRWLERQGYRVTYLPVDRLGRVDPDDLSRAITPDTFLVSIMTANNETGTMQPVRELAAIAQEKGVPFHTDAVQTAGRIELKIESLGVDLLSLSAHKFRGPKGVGALYVRSNRSLEPLVHGGGQENGLRAGTENIAGIVGMGKAAELAQKRLPEMESRVRPLRDALKEGLMSLVPGARVNGHPEYCLPNTLNVTLPGIRGESMVIALDARGISLSSGSACRSGNPAPSHALIAMGLTEEQAHCALRFSLGLENTPSHIERVLAELGEIMHNSRNMVRFVSCR</sequence>
<dbReference type="InterPro" id="IPR020578">
    <property type="entry name" value="Aminotrans_V_PyrdxlP_BS"/>
</dbReference>
<dbReference type="SUPFAM" id="SSF50692">
    <property type="entry name" value="ADC-like"/>
    <property type="match status" value="1"/>
</dbReference>
<dbReference type="GO" id="GO:0016491">
    <property type="term" value="F:oxidoreductase activity"/>
    <property type="evidence" value="ECO:0007669"/>
    <property type="project" value="InterPro"/>
</dbReference>
<dbReference type="InterPro" id="IPR037949">
    <property type="entry name" value="MopB_CT_Acetylene-hydratase"/>
</dbReference>
<dbReference type="GO" id="GO:0018818">
    <property type="term" value="F:acetylene hydratase activity"/>
    <property type="evidence" value="ECO:0007669"/>
    <property type="project" value="InterPro"/>
</dbReference>
<dbReference type="PROSITE" id="PS00595">
    <property type="entry name" value="AA_TRANSFER_CLASS_5"/>
    <property type="match status" value="1"/>
</dbReference>
<dbReference type="InterPro" id="IPR000192">
    <property type="entry name" value="Aminotrans_V_dom"/>
</dbReference>
<dbReference type="AlphaFoldDB" id="A0A485M3T7"/>
<evidence type="ECO:0000256" key="3">
    <source>
        <dbReference type="ARBA" id="ARBA00012239"/>
    </source>
</evidence>
<protein>
    <recommendedName>
        <fullName evidence="3">cysteine desulfurase</fullName>
        <ecNumber evidence="3">2.8.1.7</ecNumber>
    </recommendedName>
</protein>
<dbReference type="CDD" id="cd02781">
    <property type="entry name" value="MopB_CT_Acetylene-hydratase"/>
    <property type="match status" value="1"/>
</dbReference>
<comment type="similarity">
    <text evidence="2">Belongs to the class-V pyridoxal-phosphate-dependent aminotransferase family. NifS/IscS subfamily.</text>
</comment>
<evidence type="ECO:0000256" key="5">
    <source>
        <dbReference type="ARBA" id="ARBA00022898"/>
    </source>
</evidence>
<dbReference type="EMBL" id="CAADRM010000081">
    <property type="protein sequence ID" value="VFU13598.1"/>
    <property type="molecule type" value="Genomic_DNA"/>
</dbReference>
<evidence type="ECO:0000256" key="6">
    <source>
        <dbReference type="ARBA" id="ARBA00023004"/>
    </source>
</evidence>
<evidence type="ECO:0000256" key="2">
    <source>
        <dbReference type="ARBA" id="ARBA00006490"/>
    </source>
</evidence>
<dbReference type="PANTHER" id="PTHR11601:SF34">
    <property type="entry name" value="CYSTEINE DESULFURASE"/>
    <property type="match status" value="1"/>
</dbReference>
<dbReference type="SUPFAM" id="SSF53383">
    <property type="entry name" value="PLP-dependent transferases"/>
    <property type="match status" value="1"/>
</dbReference>
<dbReference type="InterPro" id="IPR006656">
    <property type="entry name" value="Mopterin_OxRdtase"/>
</dbReference>
<dbReference type="FunFam" id="3.40.640.10:FF:000084">
    <property type="entry name" value="IscS-like cysteine desulfurase"/>
    <property type="match status" value="1"/>
</dbReference>
<organism evidence="9">
    <name type="scientific">anaerobic digester metagenome</name>
    <dbReference type="NCBI Taxonomy" id="1263854"/>
    <lineage>
        <taxon>unclassified sequences</taxon>
        <taxon>metagenomes</taxon>
        <taxon>ecological metagenomes</taxon>
    </lineage>
</organism>
<dbReference type="InterPro" id="IPR006963">
    <property type="entry name" value="Mopterin_OxRdtase_4Fe-4S_dom"/>
</dbReference>
<proteinExistence type="inferred from homology"/>
<dbReference type="GO" id="GO:0051536">
    <property type="term" value="F:iron-sulfur cluster binding"/>
    <property type="evidence" value="ECO:0007669"/>
    <property type="project" value="UniProtKB-KW"/>
</dbReference>
<dbReference type="GO" id="GO:0046872">
    <property type="term" value="F:metal ion binding"/>
    <property type="evidence" value="ECO:0007669"/>
    <property type="project" value="UniProtKB-KW"/>
</dbReference>
<dbReference type="InterPro" id="IPR009010">
    <property type="entry name" value="Asp_de-COase-like_dom_sf"/>
</dbReference>
<dbReference type="GO" id="GO:0031071">
    <property type="term" value="F:cysteine desulfurase activity"/>
    <property type="evidence" value="ECO:0007669"/>
    <property type="project" value="UniProtKB-EC"/>
</dbReference>
<evidence type="ECO:0000256" key="1">
    <source>
        <dbReference type="ARBA" id="ARBA00001933"/>
    </source>
</evidence>
<dbReference type="SUPFAM" id="SSF53706">
    <property type="entry name" value="Formate dehydrogenase/DMSO reductase, domains 1-3"/>
    <property type="match status" value="1"/>
</dbReference>
<dbReference type="Gene3D" id="3.40.640.10">
    <property type="entry name" value="Type I PLP-dependent aspartate aminotransferase-like (Major domain)"/>
    <property type="match status" value="1"/>
</dbReference>
<dbReference type="NCBIfam" id="NF002806">
    <property type="entry name" value="PRK02948.1"/>
    <property type="match status" value="1"/>
</dbReference>
<dbReference type="PROSITE" id="PS00932">
    <property type="entry name" value="MOLYBDOPTERIN_PROK_3"/>
    <property type="match status" value="1"/>
</dbReference>
<keyword evidence="9" id="KW-0808">Transferase</keyword>
<reference evidence="9" key="1">
    <citation type="submission" date="2019-03" db="EMBL/GenBank/DDBJ databases">
        <authorList>
            <person name="Hao L."/>
        </authorList>
    </citation>
    <scope>NUCLEOTIDE SEQUENCE</scope>
</reference>
<dbReference type="Pfam" id="PF00266">
    <property type="entry name" value="Aminotran_5"/>
    <property type="match status" value="1"/>
</dbReference>
<evidence type="ECO:0000256" key="7">
    <source>
        <dbReference type="ARBA" id="ARBA00023014"/>
    </source>
</evidence>
<dbReference type="Pfam" id="PF01568">
    <property type="entry name" value="Molydop_binding"/>
    <property type="match status" value="1"/>
</dbReference>
<dbReference type="InterPro" id="IPR015422">
    <property type="entry name" value="PyrdxlP-dep_Trfase_small"/>
</dbReference>
<dbReference type="InterPro" id="IPR006657">
    <property type="entry name" value="MoPterin_dinucl-bd_dom"/>
</dbReference>
<dbReference type="Gene3D" id="1.10.260.50">
    <property type="match status" value="1"/>
</dbReference>
<dbReference type="InterPro" id="IPR015424">
    <property type="entry name" value="PyrdxlP-dep_Trfase"/>
</dbReference>
<evidence type="ECO:0000313" key="9">
    <source>
        <dbReference type="EMBL" id="VFU13598.1"/>
    </source>
</evidence>
<evidence type="ECO:0000256" key="4">
    <source>
        <dbReference type="ARBA" id="ARBA00022723"/>
    </source>
</evidence>
<keyword evidence="4" id="KW-0479">Metal-binding</keyword>